<evidence type="ECO:0000313" key="1">
    <source>
        <dbReference type="EMBL" id="GMN42139.1"/>
    </source>
</evidence>
<proteinExistence type="predicted"/>
<reference evidence="1" key="1">
    <citation type="submission" date="2023-07" db="EMBL/GenBank/DDBJ databases">
        <title>draft genome sequence of fig (Ficus carica).</title>
        <authorList>
            <person name="Takahashi T."/>
            <person name="Nishimura K."/>
        </authorList>
    </citation>
    <scope>NUCLEOTIDE SEQUENCE</scope>
</reference>
<keyword evidence="2" id="KW-1185">Reference proteome</keyword>
<accession>A0AA87ZY42</accession>
<dbReference type="Proteomes" id="UP001187192">
    <property type="component" value="Unassembled WGS sequence"/>
</dbReference>
<comment type="caution">
    <text evidence="1">The sequence shown here is derived from an EMBL/GenBank/DDBJ whole genome shotgun (WGS) entry which is preliminary data.</text>
</comment>
<sequence length="81" mass="9511">MACGIRLVEVKYPYTRSMSTRWDHSEYDPSRSPEHPDSWETPIIEECLTHSDTPLVSPYSEVLLFCRQLSRARRRNADLVK</sequence>
<organism evidence="1 2">
    <name type="scientific">Ficus carica</name>
    <name type="common">Common fig</name>
    <dbReference type="NCBI Taxonomy" id="3494"/>
    <lineage>
        <taxon>Eukaryota</taxon>
        <taxon>Viridiplantae</taxon>
        <taxon>Streptophyta</taxon>
        <taxon>Embryophyta</taxon>
        <taxon>Tracheophyta</taxon>
        <taxon>Spermatophyta</taxon>
        <taxon>Magnoliopsida</taxon>
        <taxon>eudicotyledons</taxon>
        <taxon>Gunneridae</taxon>
        <taxon>Pentapetalae</taxon>
        <taxon>rosids</taxon>
        <taxon>fabids</taxon>
        <taxon>Rosales</taxon>
        <taxon>Moraceae</taxon>
        <taxon>Ficeae</taxon>
        <taxon>Ficus</taxon>
    </lineage>
</organism>
<name>A0AA87ZY42_FICCA</name>
<dbReference type="EMBL" id="BTGU01000014">
    <property type="protein sequence ID" value="GMN42139.1"/>
    <property type="molecule type" value="Genomic_DNA"/>
</dbReference>
<evidence type="ECO:0000313" key="2">
    <source>
        <dbReference type="Proteomes" id="UP001187192"/>
    </source>
</evidence>
<dbReference type="AlphaFoldDB" id="A0AA87ZY42"/>
<protein>
    <submittedName>
        <fullName evidence="1">Uncharacterized protein</fullName>
    </submittedName>
</protein>
<gene>
    <name evidence="1" type="ORF">TIFTF001_011354</name>
</gene>